<name>A0ABR1IWQ2_9AGAR</name>
<evidence type="ECO:0000256" key="3">
    <source>
        <dbReference type="PROSITE-ProRule" id="PRU10038"/>
    </source>
</evidence>
<dbReference type="Pfam" id="PF07859">
    <property type="entry name" value="Abhydrolase_3"/>
    <property type="match status" value="1"/>
</dbReference>
<feature type="transmembrane region" description="Helical" evidence="4">
    <location>
        <begin position="12"/>
        <end position="31"/>
    </location>
</feature>
<sequence>MAFAYRHQPVKALFLALGTLSLLARLPFYLLRNLFPSWRPRRSWTLSRTVLVKLIEETTRIVLHTGLPEQESLEDLKKVWKERFVLIEPLEEKLIVGELRTYAEANRVKSERVGGFWFEKDENARVGRKAGQDEKVIVVLHGGGFVLGSGTPSFFSNKEICEGLLKHIPQISRIFAVEYRLASSAPYPVANPFPTATLDCLAGYHYLVHQVGFSSNNIIVAGDSAGGLLTYHLARYTAECSNMARELPIPGGLLLLSPTLDHSFEPRGSMITNLRSDYLSSWLEPGYSVRSILGFLPRIELQGSWLSPGLSSLSNEERIKCSRFLRKFPKTLVVVGEAEMTKDPMKTFTDRLVENSGIESEKVDYLEVDNALHDWIGMPDLGIGFMEPEKATALKYIAGWVGELWS</sequence>
<dbReference type="EMBL" id="JBANRG010000055">
    <property type="protein sequence ID" value="KAK7443188.1"/>
    <property type="molecule type" value="Genomic_DNA"/>
</dbReference>
<evidence type="ECO:0000313" key="7">
    <source>
        <dbReference type="Proteomes" id="UP001498398"/>
    </source>
</evidence>
<feature type="domain" description="Alpha/beta hydrolase fold-3" evidence="5">
    <location>
        <begin position="137"/>
        <end position="376"/>
    </location>
</feature>
<dbReference type="InterPro" id="IPR013094">
    <property type="entry name" value="AB_hydrolase_3"/>
</dbReference>
<proteinExistence type="inferred from homology"/>
<dbReference type="PROSITE" id="PS01174">
    <property type="entry name" value="LIPASE_GDXG_SER"/>
    <property type="match status" value="1"/>
</dbReference>
<keyword evidence="4" id="KW-1133">Transmembrane helix</keyword>
<evidence type="ECO:0000259" key="5">
    <source>
        <dbReference type="Pfam" id="PF07859"/>
    </source>
</evidence>
<dbReference type="Gene3D" id="3.40.50.1820">
    <property type="entry name" value="alpha/beta hydrolase"/>
    <property type="match status" value="1"/>
</dbReference>
<evidence type="ECO:0000256" key="2">
    <source>
        <dbReference type="ARBA" id="ARBA00022801"/>
    </source>
</evidence>
<organism evidence="6 7">
    <name type="scientific">Marasmiellus scandens</name>
    <dbReference type="NCBI Taxonomy" id="2682957"/>
    <lineage>
        <taxon>Eukaryota</taxon>
        <taxon>Fungi</taxon>
        <taxon>Dikarya</taxon>
        <taxon>Basidiomycota</taxon>
        <taxon>Agaricomycotina</taxon>
        <taxon>Agaricomycetes</taxon>
        <taxon>Agaricomycetidae</taxon>
        <taxon>Agaricales</taxon>
        <taxon>Marasmiineae</taxon>
        <taxon>Omphalotaceae</taxon>
        <taxon>Marasmiellus</taxon>
    </lineage>
</organism>
<keyword evidence="2" id="KW-0378">Hydrolase</keyword>
<evidence type="ECO:0000313" key="6">
    <source>
        <dbReference type="EMBL" id="KAK7443188.1"/>
    </source>
</evidence>
<dbReference type="InterPro" id="IPR033140">
    <property type="entry name" value="Lipase_GDXG_put_SER_AS"/>
</dbReference>
<gene>
    <name evidence="6" type="ORF">VKT23_015786</name>
</gene>
<dbReference type="InterPro" id="IPR050300">
    <property type="entry name" value="GDXG_lipolytic_enzyme"/>
</dbReference>
<keyword evidence="4" id="KW-0472">Membrane</keyword>
<reference evidence="6 7" key="1">
    <citation type="submission" date="2024-01" db="EMBL/GenBank/DDBJ databases">
        <title>A draft genome for the cacao thread blight pathogen Marasmiellus scandens.</title>
        <authorList>
            <person name="Baruah I.K."/>
            <person name="Leung J."/>
            <person name="Bukari Y."/>
            <person name="Amoako-Attah I."/>
            <person name="Meinhardt L.W."/>
            <person name="Bailey B.A."/>
            <person name="Cohen S.P."/>
        </authorList>
    </citation>
    <scope>NUCLEOTIDE SEQUENCE [LARGE SCALE GENOMIC DNA]</scope>
    <source>
        <strain evidence="6 7">GH-19</strain>
    </source>
</reference>
<feature type="active site" evidence="3">
    <location>
        <position position="224"/>
    </location>
</feature>
<dbReference type="PANTHER" id="PTHR48081">
    <property type="entry name" value="AB HYDROLASE SUPERFAMILY PROTEIN C4A8.06C"/>
    <property type="match status" value="1"/>
</dbReference>
<protein>
    <recommendedName>
        <fullName evidence="5">Alpha/beta hydrolase fold-3 domain-containing protein</fullName>
    </recommendedName>
</protein>
<comment type="caution">
    <text evidence="6">The sequence shown here is derived from an EMBL/GenBank/DDBJ whole genome shotgun (WGS) entry which is preliminary data.</text>
</comment>
<keyword evidence="4" id="KW-0812">Transmembrane</keyword>
<comment type="similarity">
    <text evidence="1">Belongs to the 'GDXG' lipolytic enzyme family.</text>
</comment>
<keyword evidence="7" id="KW-1185">Reference proteome</keyword>
<dbReference type="PANTHER" id="PTHR48081:SF8">
    <property type="entry name" value="ALPHA_BETA HYDROLASE FOLD-3 DOMAIN-CONTAINING PROTEIN-RELATED"/>
    <property type="match status" value="1"/>
</dbReference>
<evidence type="ECO:0000256" key="4">
    <source>
        <dbReference type="SAM" id="Phobius"/>
    </source>
</evidence>
<dbReference type="Proteomes" id="UP001498398">
    <property type="component" value="Unassembled WGS sequence"/>
</dbReference>
<dbReference type="SUPFAM" id="SSF53474">
    <property type="entry name" value="alpha/beta-Hydrolases"/>
    <property type="match status" value="1"/>
</dbReference>
<evidence type="ECO:0000256" key="1">
    <source>
        <dbReference type="ARBA" id="ARBA00010515"/>
    </source>
</evidence>
<accession>A0ABR1IWQ2</accession>
<dbReference type="InterPro" id="IPR029058">
    <property type="entry name" value="AB_hydrolase_fold"/>
</dbReference>